<evidence type="ECO:0000313" key="1">
    <source>
        <dbReference type="EMBL" id="PRR83469.1"/>
    </source>
</evidence>
<gene>
    <name evidence="1" type="ORF">CLVI_10180</name>
</gene>
<name>A0A2T0BHV0_9CLOT</name>
<dbReference type="Proteomes" id="UP000239471">
    <property type="component" value="Unassembled WGS sequence"/>
</dbReference>
<protein>
    <submittedName>
        <fullName evidence="1">Uncharacterized protein</fullName>
    </submittedName>
</protein>
<accession>A0A2T0BHV0</accession>
<proteinExistence type="predicted"/>
<organism evidence="1 2">
    <name type="scientific">Clostridium vincentii</name>
    <dbReference type="NCBI Taxonomy" id="52704"/>
    <lineage>
        <taxon>Bacteria</taxon>
        <taxon>Bacillati</taxon>
        <taxon>Bacillota</taxon>
        <taxon>Clostridia</taxon>
        <taxon>Eubacteriales</taxon>
        <taxon>Clostridiaceae</taxon>
        <taxon>Clostridium</taxon>
    </lineage>
</organism>
<sequence>MIGQTLAQCIHTCGMHGQELADCILMMLGMK</sequence>
<reference evidence="1 2" key="1">
    <citation type="submission" date="2018-03" db="EMBL/GenBank/DDBJ databases">
        <title>Genome sequence of Clostridium vincentii DSM 10228.</title>
        <authorList>
            <person name="Poehlein A."/>
            <person name="Daniel R."/>
        </authorList>
    </citation>
    <scope>NUCLEOTIDE SEQUENCE [LARGE SCALE GENOMIC DNA]</scope>
    <source>
        <strain evidence="1 2">DSM 10228</strain>
    </source>
</reference>
<comment type="caution">
    <text evidence="1">The sequence shown here is derived from an EMBL/GenBank/DDBJ whole genome shotgun (WGS) entry which is preliminary data.</text>
</comment>
<keyword evidence="2" id="KW-1185">Reference proteome</keyword>
<dbReference type="EMBL" id="PVXQ01000007">
    <property type="protein sequence ID" value="PRR83469.1"/>
    <property type="molecule type" value="Genomic_DNA"/>
</dbReference>
<evidence type="ECO:0000313" key="2">
    <source>
        <dbReference type="Proteomes" id="UP000239471"/>
    </source>
</evidence>
<dbReference type="AlphaFoldDB" id="A0A2T0BHV0"/>